<keyword evidence="2" id="KW-1185">Reference proteome</keyword>
<accession>A0A6B0S420</accession>
<comment type="caution">
    <text evidence="1">The sequence shown here is derived from an EMBL/GenBank/DDBJ whole genome shotgun (WGS) entry which is preliminary data.</text>
</comment>
<sequence>MADLAGVTSGPLKTQLSNSLREQVIVSRDQKTIIRPMEASKVRVQRSDLQREKSLESGSVYVPDPPIVHPLFLLVDLSHGSYKKDEQLALLQCCLSPP</sequence>
<dbReference type="EMBL" id="VBQZ03000127">
    <property type="protein sequence ID" value="MXQ95114.1"/>
    <property type="molecule type" value="Genomic_DNA"/>
</dbReference>
<proteinExistence type="predicted"/>
<protein>
    <submittedName>
        <fullName evidence="1">Uncharacterized protein</fullName>
    </submittedName>
</protein>
<reference evidence="1" key="1">
    <citation type="submission" date="2019-10" db="EMBL/GenBank/DDBJ databases">
        <title>The sequence and de novo assembly of the wild yak genome.</title>
        <authorList>
            <person name="Liu Y."/>
        </authorList>
    </citation>
    <scope>NUCLEOTIDE SEQUENCE [LARGE SCALE GENOMIC DNA]</scope>
    <source>
        <strain evidence="1">WY2019</strain>
    </source>
</reference>
<dbReference type="AlphaFoldDB" id="A0A6B0S420"/>
<gene>
    <name evidence="1" type="ORF">E5288_WYG018535</name>
</gene>
<name>A0A6B0S420_9CETA</name>
<evidence type="ECO:0000313" key="2">
    <source>
        <dbReference type="Proteomes" id="UP000322234"/>
    </source>
</evidence>
<organism evidence="1 2">
    <name type="scientific">Bos mutus</name>
    <name type="common">wild yak</name>
    <dbReference type="NCBI Taxonomy" id="72004"/>
    <lineage>
        <taxon>Eukaryota</taxon>
        <taxon>Metazoa</taxon>
        <taxon>Chordata</taxon>
        <taxon>Craniata</taxon>
        <taxon>Vertebrata</taxon>
        <taxon>Euteleostomi</taxon>
        <taxon>Mammalia</taxon>
        <taxon>Eutheria</taxon>
        <taxon>Laurasiatheria</taxon>
        <taxon>Artiodactyla</taxon>
        <taxon>Ruminantia</taxon>
        <taxon>Pecora</taxon>
        <taxon>Bovidae</taxon>
        <taxon>Bovinae</taxon>
        <taxon>Bos</taxon>
    </lineage>
</organism>
<dbReference type="Proteomes" id="UP000322234">
    <property type="component" value="Unassembled WGS sequence"/>
</dbReference>
<evidence type="ECO:0000313" key="1">
    <source>
        <dbReference type="EMBL" id="MXQ95114.1"/>
    </source>
</evidence>